<dbReference type="Proteomes" id="UP000770785">
    <property type="component" value="Unassembled WGS sequence"/>
</dbReference>
<evidence type="ECO:0000256" key="1">
    <source>
        <dbReference type="ARBA" id="ARBA00013260"/>
    </source>
</evidence>
<dbReference type="InterPro" id="IPR001328">
    <property type="entry name" value="Pept_tRNA_hydro"/>
</dbReference>
<dbReference type="PANTHER" id="PTHR17224">
    <property type="entry name" value="PEPTIDYL-TRNA HYDROLASE"/>
    <property type="match status" value="1"/>
</dbReference>
<dbReference type="CDD" id="cd00462">
    <property type="entry name" value="PTH"/>
    <property type="match status" value="1"/>
</dbReference>
<dbReference type="GO" id="GO:0004045">
    <property type="term" value="F:peptidyl-tRNA hydrolase activity"/>
    <property type="evidence" value="ECO:0007669"/>
    <property type="project" value="UniProtKB-EC"/>
</dbReference>
<keyword evidence="7" id="KW-0963">Cytoplasm</keyword>
<dbReference type="InterPro" id="IPR036416">
    <property type="entry name" value="Pept_tRNA_hydro_sf"/>
</dbReference>
<dbReference type="InterPro" id="IPR018171">
    <property type="entry name" value="Pept_tRNA_hydro_CS"/>
</dbReference>
<dbReference type="HAMAP" id="MF_00083">
    <property type="entry name" value="Pept_tRNA_hydro_bact"/>
    <property type="match status" value="1"/>
</dbReference>
<accession>A0ABX0XDJ8</accession>
<evidence type="ECO:0000256" key="6">
    <source>
        <dbReference type="ARBA" id="ARBA00050038"/>
    </source>
</evidence>
<feature type="site" description="Discriminates between blocked and unblocked aminoacyl-tRNA" evidence="7">
    <location>
        <position position="33"/>
    </location>
</feature>
<comment type="catalytic activity">
    <reaction evidence="7 8">
        <text>an N-acyl-L-alpha-aminoacyl-tRNA + H2O = an N-acyl-L-amino acid + a tRNA + H(+)</text>
        <dbReference type="Rhea" id="RHEA:54448"/>
        <dbReference type="Rhea" id="RHEA-COMP:10123"/>
        <dbReference type="Rhea" id="RHEA-COMP:13883"/>
        <dbReference type="ChEBI" id="CHEBI:15377"/>
        <dbReference type="ChEBI" id="CHEBI:15378"/>
        <dbReference type="ChEBI" id="CHEBI:59874"/>
        <dbReference type="ChEBI" id="CHEBI:78442"/>
        <dbReference type="ChEBI" id="CHEBI:138191"/>
        <dbReference type="EC" id="3.1.1.29"/>
    </reaction>
</comment>
<dbReference type="PROSITE" id="PS01195">
    <property type="entry name" value="PEPT_TRNA_HYDROL_1"/>
    <property type="match status" value="1"/>
</dbReference>
<comment type="caution">
    <text evidence="11">The sequence shown here is derived from an EMBL/GenBank/DDBJ whole genome shotgun (WGS) entry which is preliminary data.</text>
</comment>
<dbReference type="SUPFAM" id="SSF53178">
    <property type="entry name" value="Peptidyl-tRNA hydrolase-like"/>
    <property type="match status" value="1"/>
</dbReference>
<feature type="binding site" evidence="7">
    <location>
        <position position="38"/>
    </location>
    <ligand>
        <name>tRNA</name>
        <dbReference type="ChEBI" id="CHEBI:17843"/>
    </ligand>
</feature>
<reference evidence="11 12" key="1">
    <citation type="submission" date="2020-03" db="EMBL/GenBank/DDBJ databases">
        <title>Genomic Encyclopedia of Type Strains, Phase IV (KMG-IV): sequencing the most valuable type-strain genomes for metagenomic binning, comparative biology and taxonomic classification.</title>
        <authorList>
            <person name="Goeker M."/>
        </authorList>
    </citation>
    <scope>NUCLEOTIDE SEQUENCE [LARGE SCALE GENOMIC DNA]</scope>
    <source>
        <strain evidence="11 12">DSM 105096</strain>
    </source>
</reference>
<dbReference type="EMBL" id="JAATJH010000004">
    <property type="protein sequence ID" value="NJC27383.1"/>
    <property type="molecule type" value="Genomic_DNA"/>
</dbReference>
<organism evidence="11 12">
    <name type="scientific">Neolewinella antarctica</name>
    <dbReference type="NCBI Taxonomy" id="442734"/>
    <lineage>
        <taxon>Bacteria</taxon>
        <taxon>Pseudomonadati</taxon>
        <taxon>Bacteroidota</taxon>
        <taxon>Saprospiria</taxon>
        <taxon>Saprospirales</taxon>
        <taxon>Lewinellaceae</taxon>
        <taxon>Neolewinella</taxon>
    </lineage>
</organism>
<dbReference type="Gene3D" id="3.40.50.1470">
    <property type="entry name" value="Peptidyl-tRNA hydrolase"/>
    <property type="match status" value="1"/>
</dbReference>
<comment type="function">
    <text evidence="7">Catalyzes the release of premature peptidyl moieties from peptidyl-tRNA molecules trapped in stalled 50S ribosomal subunits, and thus maintains levels of free tRNAs and 50S ribosomes.</text>
</comment>
<dbReference type="EC" id="3.1.1.29" evidence="1 7"/>
<dbReference type="PANTHER" id="PTHR17224:SF1">
    <property type="entry name" value="PEPTIDYL-TRNA HYDROLASE"/>
    <property type="match status" value="1"/>
</dbReference>
<feature type="binding site" evidence="7">
    <location>
        <position position="85"/>
    </location>
    <ligand>
        <name>tRNA</name>
        <dbReference type="ChEBI" id="CHEBI:17843"/>
    </ligand>
</feature>
<sequence length="228" mass="25460">MRTFLRRLFNLLSEPTAEATPNPMKFLVVGLGNPGDKYAETRHNIGFKVIESLAGDWQNVSHGQLARIKHRGKQVLLLKPDTFMNLSGKAVRYWLQKEGIPKENLLVVVDDLHLDFANIRLRGKGADAGHNGLKSIDQLNDGNKYARLRCGIGRDFHPGEQANYVLSEWTETERKGLPDLVKTAGEMVLSFCGHGLQNTMSKFNNKPKKEKEAKPSDGNKEVGTPKAE</sequence>
<protein>
    <recommendedName>
        <fullName evidence="6 7">Peptidyl-tRNA hydrolase</fullName>
        <shortName evidence="7">Pth</shortName>
        <ecNumber evidence="1 7">3.1.1.29</ecNumber>
    </recommendedName>
</protein>
<proteinExistence type="inferred from homology"/>
<feature type="site" description="Stabilizes the basic form of H active site to accept a proton" evidence="7">
    <location>
        <position position="110"/>
    </location>
</feature>
<feature type="active site" description="Proton acceptor" evidence="7">
    <location>
        <position position="43"/>
    </location>
</feature>
<feature type="compositionally biased region" description="Basic and acidic residues" evidence="10">
    <location>
        <begin position="207"/>
        <end position="220"/>
    </location>
</feature>
<comment type="similarity">
    <text evidence="5 7 9">Belongs to the PTH family.</text>
</comment>
<evidence type="ECO:0000313" key="12">
    <source>
        <dbReference type="Proteomes" id="UP000770785"/>
    </source>
</evidence>
<keyword evidence="3 7" id="KW-0378">Hydrolase</keyword>
<dbReference type="Pfam" id="PF01195">
    <property type="entry name" value="Pept_tRNA_hydro"/>
    <property type="match status" value="1"/>
</dbReference>
<feature type="binding site" evidence="7">
    <location>
        <position position="83"/>
    </location>
    <ligand>
        <name>tRNA</name>
        <dbReference type="ChEBI" id="CHEBI:17843"/>
    </ligand>
</feature>
<evidence type="ECO:0000256" key="4">
    <source>
        <dbReference type="ARBA" id="ARBA00022884"/>
    </source>
</evidence>
<evidence type="ECO:0000256" key="3">
    <source>
        <dbReference type="ARBA" id="ARBA00022801"/>
    </source>
</evidence>
<comment type="subunit">
    <text evidence="7">Monomer.</text>
</comment>
<keyword evidence="2 7" id="KW-0820">tRNA-binding</keyword>
<keyword evidence="4 7" id="KW-0694">RNA-binding</keyword>
<evidence type="ECO:0000313" key="11">
    <source>
        <dbReference type="EMBL" id="NJC27383.1"/>
    </source>
</evidence>
<evidence type="ECO:0000256" key="5">
    <source>
        <dbReference type="ARBA" id="ARBA00038063"/>
    </source>
</evidence>
<name>A0ABX0XDJ8_9BACT</name>
<feature type="binding site" evidence="7">
    <location>
        <position position="131"/>
    </location>
    <ligand>
        <name>tRNA</name>
        <dbReference type="ChEBI" id="CHEBI:17843"/>
    </ligand>
</feature>
<dbReference type="NCBIfam" id="TIGR00447">
    <property type="entry name" value="pth"/>
    <property type="match status" value="1"/>
</dbReference>
<evidence type="ECO:0000256" key="9">
    <source>
        <dbReference type="RuleBase" id="RU004320"/>
    </source>
</evidence>
<keyword evidence="12" id="KW-1185">Reference proteome</keyword>
<evidence type="ECO:0000256" key="8">
    <source>
        <dbReference type="RuleBase" id="RU000673"/>
    </source>
</evidence>
<comment type="subcellular location">
    <subcellularLocation>
        <location evidence="7">Cytoplasm</location>
    </subcellularLocation>
</comment>
<gene>
    <name evidence="7" type="primary">pth</name>
    <name evidence="11" type="ORF">GGR27_002896</name>
</gene>
<evidence type="ECO:0000256" key="2">
    <source>
        <dbReference type="ARBA" id="ARBA00022555"/>
    </source>
</evidence>
<evidence type="ECO:0000256" key="7">
    <source>
        <dbReference type="HAMAP-Rule" id="MF_00083"/>
    </source>
</evidence>
<evidence type="ECO:0000256" key="10">
    <source>
        <dbReference type="SAM" id="MobiDB-lite"/>
    </source>
</evidence>
<comment type="function">
    <text evidence="7">Hydrolyzes ribosome-free peptidyl-tRNAs (with 1 or more amino acids incorporated), which drop off the ribosome during protein synthesis, or as a result of ribosome stalling.</text>
</comment>
<feature type="region of interest" description="Disordered" evidence="10">
    <location>
        <begin position="200"/>
        <end position="228"/>
    </location>
</feature>